<dbReference type="Gene3D" id="1.20.120.520">
    <property type="entry name" value="nmb1532 protein domain like"/>
    <property type="match status" value="1"/>
</dbReference>
<evidence type="ECO:0000259" key="5">
    <source>
        <dbReference type="Pfam" id="PF01814"/>
    </source>
</evidence>
<accession>A0A554XM03</accession>
<dbReference type="InterPro" id="IPR019903">
    <property type="entry name" value="RIC_family"/>
</dbReference>
<dbReference type="EMBL" id="VJOO01000013">
    <property type="protein sequence ID" value="TSE36873.1"/>
    <property type="molecule type" value="Genomic_DNA"/>
</dbReference>
<comment type="subcellular location">
    <subcellularLocation>
        <location evidence="1">Cytoplasm</location>
    </subcellularLocation>
</comment>
<dbReference type="InterPro" id="IPR012312">
    <property type="entry name" value="Hemerythrin-like"/>
</dbReference>
<proteinExistence type="predicted"/>
<dbReference type="Proteomes" id="UP000316388">
    <property type="component" value="Unassembled WGS sequence"/>
</dbReference>
<name>A0A554XM03_9BURK</name>
<dbReference type="NCBIfam" id="TIGR03652">
    <property type="entry name" value="FeS_repair_RIC"/>
    <property type="match status" value="1"/>
</dbReference>
<reference evidence="6 7" key="1">
    <citation type="submission" date="2019-07" db="EMBL/GenBank/DDBJ databases">
        <title>Tepidimonas fonticaldi AT-A2 draft genome.</title>
        <authorList>
            <person name="Da Costa M.S."/>
            <person name="Froufe H.J.C."/>
            <person name="Egas C."/>
            <person name="Albuquerque L."/>
        </authorList>
    </citation>
    <scope>NUCLEOTIDE SEQUENCE [LARGE SCALE GENOMIC DNA]</scope>
    <source>
        <strain evidence="6 7">AT-A2</strain>
    </source>
</reference>
<protein>
    <submittedName>
        <fullName evidence="6">Iron-sulfur cluster repair protein YtfE</fullName>
    </submittedName>
</protein>
<feature type="domain" description="Hemerythrin-like" evidence="5">
    <location>
        <begin position="82"/>
        <end position="220"/>
    </location>
</feature>
<dbReference type="PANTHER" id="PTHR36438">
    <property type="entry name" value="IRON-SULFUR CLUSTER REPAIR PROTEIN YTFE"/>
    <property type="match status" value="1"/>
</dbReference>
<keyword evidence="4" id="KW-0408">Iron</keyword>
<evidence type="ECO:0000256" key="1">
    <source>
        <dbReference type="ARBA" id="ARBA00004496"/>
    </source>
</evidence>
<evidence type="ECO:0000256" key="2">
    <source>
        <dbReference type="ARBA" id="ARBA00022490"/>
    </source>
</evidence>
<dbReference type="PANTHER" id="PTHR36438:SF1">
    <property type="entry name" value="IRON-SULFUR CLUSTER REPAIR PROTEIN YTFE"/>
    <property type="match status" value="1"/>
</dbReference>
<dbReference type="NCBIfam" id="NF008221">
    <property type="entry name" value="PRK10992.1"/>
    <property type="match status" value="1"/>
</dbReference>
<dbReference type="Pfam" id="PF01814">
    <property type="entry name" value="Hemerythrin"/>
    <property type="match status" value="1"/>
</dbReference>
<evidence type="ECO:0000313" key="6">
    <source>
        <dbReference type="EMBL" id="TSE36873.1"/>
    </source>
</evidence>
<keyword evidence="2" id="KW-0963">Cytoplasm</keyword>
<evidence type="ECO:0000256" key="4">
    <source>
        <dbReference type="ARBA" id="ARBA00023004"/>
    </source>
</evidence>
<evidence type="ECO:0000256" key="3">
    <source>
        <dbReference type="ARBA" id="ARBA00022723"/>
    </source>
</evidence>
<keyword evidence="3" id="KW-0479">Metal-binding</keyword>
<organism evidence="6 7">
    <name type="scientific">Tepidimonas fonticaldi</name>
    <dbReference type="NCBI Taxonomy" id="1101373"/>
    <lineage>
        <taxon>Bacteria</taxon>
        <taxon>Pseudomonadati</taxon>
        <taxon>Pseudomonadota</taxon>
        <taxon>Betaproteobacteria</taxon>
        <taxon>Burkholderiales</taxon>
        <taxon>Tepidimonas</taxon>
    </lineage>
</organism>
<dbReference type="Pfam" id="PF04405">
    <property type="entry name" value="ScdA_N"/>
    <property type="match status" value="1"/>
</dbReference>
<comment type="caution">
    <text evidence="6">The sequence shown here is derived from an EMBL/GenBank/DDBJ whole genome shotgun (WGS) entry which is preliminary data.</text>
</comment>
<evidence type="ECO:0000313" key="7">
    <source>
        <dbReference type="Proteomes" id="UP000316388"/>
    </source>
</evidence>
<dbReference type="AlphaFoldDB" id="A0A554XM03"/>
<sequence>MTTTMPLDLDHCTVGEIAARLPGATDILRRYRIDFCCGGQRSLREACAQRDTDPARVIEELQRLATGMHTAVAPAEPTDLIEHILQRYHEVHRQQLPELIRLANKVEAVHAGHALVPAGLAQHLQTMQAELLAHMEKEEQVLFPLLAAGGSPMARFPIGVMRQEHDMHAAQLRRLHELTHDLTLPEDACHTWRALYRTLQQFVDDLMQHIHLENNVLFPRFEAA</sequence>
<gene>
    <name evidence="6" type="primary">ytfE</name>
    <name evidence="6" type="ORF">Tfont_01585</name>
</gene>
<dbReference type="GO" id="GO:0046872">
    <property type="term" value="F:metal ion binding"/>
    <property type="evidence" value="ECO:0007669"/>
    <property type="project" value="UniProtKB-KW"/>
</dbReference>
<dbReference type="GO" id="GO:0005737">
    <property type="term" value="C:cytoplasm"/>
    <property type="evidence" value="ECO:0007669"/>
    <property type="project" value="UniProtKB-SubCell"/>
</dbReference>